<dbReference type="EC" id="2.3.2.27" evidence="4"/>
<evidence type="ECO:0000256" key="14">
    <source>
        <dbReference type="SAM" id="MobiDB-lite"/>
    </source>
</evidence>
<dbReference type="Pfam" id="PF13639">
    <property type="entry name" value="zf-RING_2"/>
    <property type="match status" value="1"/>
</dbReference>
<feature type="region of interest" description="Disordered" evidence="14">
    <location>
        <begin position="327"/>
        <end position="352"/>
    </location>
</feature>
<evidence type="ECO:0000313" key="18">
    <source>
        <dbReference type="Proteomes" id="UP001055439"/>
    </source>
</evidence>
<keyword evidence="8 13" id="KW-0863">Zinc-finger</keyword>
<evidence type="ECO:0000256" key="11">
    <source>
        <dbReference type="ARBA" id="ARBA00022989"/>
    </source>
</evidence>
<dbReference type="GO" id="GO:0016020">
    <property type="term" value="C:membrane"/>
    <property type="evidence" value="ECO:0007669"/>
    <property type="project" value="UniProtKB-SubCell"/>
</dbReference>
<dbReference type="InterPro" id="IPR044600">
    <property type="entry name" value="ATL1/ATL16-like"/>
</dbReference>
<proteinExistence type="predicted"/>
<evidence type="ECO:0000313" key="17">
    <source>
        <dbReference type="EMBL" id="URE44549.1"/>
    </source>
</evidence>
<dbReference type="AlphaFoldDB" id="A0A9E7I2Q6"/>
<sequence>MIGRAMASRPDRLLGPLARDDEDSYEPPTPPFLLCPPPPPPPPPPSQDHPTLLPALPVALASLLTAAVVVIFITIFIYRRRRRRRRLAAASTAEDPGPFENGGGEVDHHVWYIRTTGLDESTIGAITAWAYKAADGVLGDSPADCAVCLSEFRDGELLRLLPKCGHAFHVSCIDTWLRSHVNCPLCRAPVVAPTSAPSGADPRTITPTFSSALSSPAFSLDGMDPNSIPSGVLDSNQIDGRQLGSGQGVLEVETEGEDLELGAGVPIVADHIPNSDLRVPSDIGEQGFEPIRRSFSMGSFAHAPSLHRLELEEGLTGNTKEAALREEWDGRTSRKQGTACSGTTTLQKETERSSSSASGGFFLLRHLQVFLTSGSLLLHRPFAEWLTSNKRKQIPQGYMPLALISRALGLSSSNADVQVTEIASSAPRVQDSKSYERLLYGGKQMESSKGTSPPLESCTTSDGLLLLSHPLMYVGNHLPPADRNQA</sequence>
<evidence type="ECO:0000256" key="2">
    <source>
        <dbReference type="ARBA" id="ARBA00004167"/>
    </source>
</evidence>
<dbReference type="FunFam" id="3.30.40.10:FF:000187">
    <property type="entry name" value="E3 ubiquitin-protein ligase ATL6"/>
    <property type="match status" value="1"/>
</dbReference>
<dbReference type="Gene3D" id="3.30.40.10">
    <property type="entry name" value="Zinc/RING finger domain, C3HC4 (zinc finger)"/>
    <property type="match status" value="1"/>
</dbReference>
<evidence type="ECO:0000256" key="6">
    <source>
        <dbReference type="ARBA" id="ARBA00022692"/>
    </source>
</evidence>
<accession>A0A9E7I2Q6</accession>
<evidence type="ECO:0000256" key="1">
    <source>
        <dbReference type="ARBA" id="ARBA00000900"/>
    </source>
</evidence>
<evidence type="ECO:0000256" key="7">
    <source>
        <dbReference type="ARBA" id="ARBA00022723"/>
    </source>
</evidence>
<evidence type="ECO:0000256" key="3">
    <source>
        <dbReference type="ARBA" id="ARBA00004906"/>
    </source>
</evidence>
<keyword evidence="7" id="KW-0479">Metal-binding</keyword>
<dbReference type="SMART" id="SM00184">
    <property type="entry name" value="RING"/>
    <property type="match status" value="1"/>
</dbReference>
<dbReference type="PROSITE" id="PS50089">
    <property type="entry name" value="ZF_RING_2"/>
    <property type="match status" value="1"/>
</dbReference>
<evidence type="ECO:0000256" key="8">
    <source>
        <dbReference type="ARBA" id="ARBA00022771"/>
    </source>
</evidence>
<keyword evidence="10" id="KW-0862">Zinc</keyword>
<evidence type="ECO:0000256" key="10">
    <source>
        <dbReference type="ARBA" id="ARBA00022833"/>
    </source>
</evidence>
<keyword evidence="5" id="KW-0808">Transferase</keyword>
<organism evidence="17 18">
    <name type="scientific">Musa troglodytarum</name>
    <name type="common">fe'i banana</name>
    <dbReference type="NCBI Taxonomy" id="320322"/>
    <lineage>
        <taxon>Eukaryota</taxon>
        <taxon>Viridiplantae</taxon>
        <taxon>Streptophyta</taxon>
        <taxon>Embryophyta</taxon>
        <taxon>Tracheophyta</taxon>
        <taxon>Spermatophyta</taxon>
        <taxon>Magnoliopsida</taxon>
        <taxon>Liliopsida</taxon>
        <taxon>Zingiberales</taxon>
        <taxon>Musaceae</taxon>
        <taxon>Musa</taxon>
    </lineage>
</organism>
<dbReference type="GO" id="GO:0008270">
    <property type="term" value="F:zinc ion binding"/>
    <property type="evidence" value="ECO:0007669"/>
    <property type="project" value="UniProtKB-KW"/>
</dbReference>
<evidence type="ECO:0000259" key="16">
    <source>
        <dbReference type="PROSITE" id="PS50089"/>
    </source>
</evidence>
<feature type="region of interest" description="Disordered" evidence="14">
    <location>
        <begin position="1"/>
        <end position="50"/>
    </location>
</feature>
<dbReference type="SUPFAM" id="SSF57850">
    <property type="entry name" value="RING/U-box"/>
    <property type="match status" value="1"/>
</dbReference>
<protein>
    <recommendedName>
        <fullName evidence="4">RING-type E3 ubiquitin transferase</fullName>
        <ecNumber evidence="4">2.3.2.27</ecNumber>
    </recommendedName>
</protein>
<keyword evidence="18" id="KW-1185">Reference proteome</keyword>
<evidence type="ECO:0000256" key="5">
    <source>
        <dbReference type="ARBA" id="ARBA00022679"/>
    </source>
</evidence>
<keyword evidence="6 15" id="KW-0812">Transmembrane</keyword>
<feature type="compositionally biased region" description="Polar residues" evidence="14">
    <location>
        <begin position="335"/>
        <end position="347"/>
    </location>
</feature>
<dbReference type="OrthoDB" id="9984778at2759"/>
<dbReference type="PANTHER" id="PTHR46913">
    <property type="entry name" value="RING-H2 FINGER PROTEIN ATL16"/>
    <property type="match status" value="1"/>
</dbReference>
<dbReference type="CDD" id="cd16461">
    <property type="entry name" value="RING-H2_EL5-like"/>
    <property type="match status" value="1"/>
</dbReference>
<comment type="subcellular location">
    <subcellularLocation>
        <location evidence="2">Membrane</location>
        <topology evidence="2">Single-pass membrane protein</topology>
    </subcellularLocation>
</comment>
<dbReference type="GO" id="GO:0016567">
    <property type="term" value="P:protein ubiquitination"/>
    <property type="evidence" value="ECO:0007669"/>
    <property type="project" value="InterPro"/>
</dbReference>
<evidence type="ECO:0000256" key="13">
    <source>
        <dbReference type="PROSITE-ProRule" id="PRU00175"/>
    </source>
</evidence>
<evidence type="ECO:0000256" key="15">
    <source>
        <dbReference type="SAM" id="Phobius"/>
    </source>
</evidence>
<keyword evidence="12 15" id="KW-0472">Membrane</keyword>
<evidence type="ECO:0000256" key="12">
    <source>
        <dbReference type="ARBA" id="ARBA00023136"/>
    </source>
</evidence>
<comment type="pathway">
    <text evidence="3">Protein modification; protein ubiquitination.</text>
</comment>
<dbReference type="InterPro" id="IPR013083">
    <property type="entry name" value="Znf_RING/FYVE/PHD"/>
</dbReference>
<feature type="transmembrane region" description="Helical" evidence="15">
    <location>
        <begin position="55"/>
        <end position="78"/>
    </location>
</feature>
<dbReference type="EMBL" id="CP097511">
    <property type="protein sequence ID" value="URE44549.1"/>
    <property type="molecule type" value="Genomic_DNA"/>
</dbReference>
<feature type="compositionally biased region" description="Pro residues" evidence="14">
    <location>
        <begin position="27"/>
        <end position="47"/>
    </location>
</feature>
<gene>
    <name evidence="17" type="ORF">MUK42_15298</name>
</gene>
<dbReference type="GO" id="GO:0061630">
    <property type="term" value="F:ubiquitin protein ligase activity"/>
    <property type="evidence" value="ECO:0007669"/>
    <property type="project" value="UniProtKB-EC"/>
</dbReference>
<evidence type="ECO:0000256" key="9">
    <source>
        <dbReference type="ARBA" id="ARBA00022786"/>
    </source>
</evidence>
<keyword evidence="11 15" id="KW-1133">Transmembrane helix</keyword>
<feature type="domain" description="RING-type" evidence="16">
    <location>
        <begin position="145"/>
        <end position="187"/>
    </location>
</feature>
<name>A0A9E7I2Q6_9LILI</name>
<dbReference type="InterPro" id="IPR001841">
    <property type="entry name" value="Znf_RING"/>
</dbReference>
<comment type="catalytic activity">
    <reaction evidence="1">
        <text>S-ubiquitinyl-[E2 ubiquitin-conjugating enzyme]-L-cysteine + [acceptor protein]-L-lysine = [E2 ubiquitin-conjugating enzyme]-L-cysteine + N(6)-ubiquitinyl-[acceptor protein]-L-lysine.</text>
        <dbReference type="EC" id="2.3.2.27"/>
    </reaction>
</comment>
<evidence type="ECO:0000256" key="4">
    <source>
        <dbReference type="ARBA" id="ARBA00012483"/>
    </source>
</evidence>
<reference evidence="17" key="1">
    <citation type="submission" date="2022-05" db="EMBL/GenBank/DDBJ databases">
        <title>The Musa troglodytarum L. genome provides insights into the mechanism of non-climacteric behaviour and enrichment of carotenoids.</title>
        <authorList>
            <person name="Wang J."/>
        </authorList>
    </citation>
    <scope>NUCLEOTIDE SEQUENCE</scope>
    <source>
        <tissue evidence="17">Leaf</tissue>
    </source>
</reference>
<dbReference type="PANTHER" id="PTHR46913:SF19">
    <property type="entry name" value="RING-TYPE E3 UBIQUITIN TRANSFERASE"/>
    <property type="match status" value="1"/>
</dbReference>
<keyword evidence="9" id="KW-0833">Ubl conjugation pathway</keyword>
<dbReference type="Proteomes" id="UP001055439">
    <property type="component" value="Chromosome 9"/>
</dbReference>